<organism evidence="4">
    <name type="scientific">Nippostrongylus brasiliensis</name>
    <name type="common">Rat hookworm</name>
    <dbReference type="NCBI Taxonomy" id="27835"/>
    <lineage>
        <taxon>Eukaryota</taxon>
        <taxon>Metazoa</taxon>
        <taxon>Ecdysozoa</taxon>
        <taxon>Nematoda</taxon>
        <taxon>Chromadorea</taxon>
        <taxon>Rhabditida</taxon>
        <taxon>Rhabditina</taxon>
        <taxon>Rhabditomorpha</taxon>
        <taxon>Strongyloidea</taxon>
        <taxon>Heligmosomidae</taxon>
        <taxon>Nippostrongylus</taxon>
    </lineage>
</organism>
<dbReference type="EMBL" id="UYSL01021371">
    <property type="protein sequence ID" value="VDL78044.1"/>
    <property type="molecule type" value="Genomic_DNA"/>
</dbReference>
<evidence type="ECO:0000313" key="3">
    <source>
        <dbReference type="Proteomes" id="UP000271162"/>
    </source>
</evidence>
<proteinExistence type="predicted"/>
<evidence type="ECO:0000256" key="1">
    <source>
        <dbReference type="ARBA" id="ARBA00004123"/>
    </source>
</evidence>
<dbReference type="GO" id="GO:0005634">
    <property type="term" value="C:nucleus"/>
    <property type="evidence" value="ECO:0007669"/>
    <property type="project" value="UniProtKB-SubCell"/>
</dbReference>
<name>A0A0N4YCZ2_NIPBR</name>
<gene>
    <name evidence="2" type="ORF">NBR_LOCUS14455</name>
</gene>
<dbReference type="AlphaFoldDB" id="A0A0N4YCZ2"/>
<reference evidence="2 3" key="2">
    <citation type="submission" date="2018-11" db="EMBL/GenBank/DDBJ databases">
        <authorList>
            <consortium name="Pathogen Informatics"/>
        </authorList>
    </citation>
    <scope>NUCLEOTIDE SEQUENCE [LARGE SCALE GENOMIC DNA]</scope>
</reference>
<reference evidence="4" key="1">
    <citation type="submission" date="2017-02" db="UniProtKB">
        <authorList>
            <consortium name="WormBaseParasite"/>
        </authorList>
    </citation>
    <scope>IDENTIFICATION</scope>
</reference>
<dbReference type="InterPro" id="IPR009057">
    <property type="entry name" value="Homeodomain-like_sf"/>
</dbReference>
<keyword evidence="3" id="KW-1185">Reference proteome</keyword>
<accession>A0A0N4YCZ2</accession>
<protein>
    <submittedName>
        <fullName evidence="4">Sigma70_r4_2 domain-containing protein</fullName>
    </submittedName>
</protein>
<dbReference type="WBParaSite" id="NBR_0001445401-mRNA-1">
    <property type="protein sequence ID" value="NBR_0001445401-mRNA-1"/>
    <property type="gene ID" value="NBR_0001445401"/>
</dbReference>
<sequence>MVLLRVMGWSYGDIGKEMQLSKPRVFRAYKDVQANGGECGRKSEPRSRQTIRRQDRILHRLSMKDRFKTAVDIHRELTSTGTVGFSIRSIPNR</sequence>
<dbReference type="Proteomes" id="UP000271162">
    <property type="component" value="Unassembled WGS sequence"/>
</dbReference>
<evidence type="ECO:0000313" key="4">
    <source>
        <dbReference type="WBParaSite" id="NBR_0001445401-mRNA-1"/>
    </source>
</evidence>
<evidence type="ECO:0000313" key="2">
    <source>
        <dbReference type="EMBL" id="VDL78044.1"/>
    </source>
</evidence>
<comment type="subcellular location">
    <subcellularLocation>
        <location evidence="1">Nucleus</location>
    </subcellularLocation>
</comment>
<dbReference type="SUPFAM" id="SSF46689">
    <property type="entry name" value="Homeodomain-like"/>
    <property type="match status" value="1"/>
</dbReference>